<protein>
    <recommendedName>
        <fullName evidence="3">PTC1-like winged helix-turn-helix domain-containing protein</fullName>
    </recommendedName>
</protein>
<sequence length="439" mass="50910">MGHLGVSHRVMFIAHHEENGSKLSSSIPTVEESNDKENITKGEPIFMPKFKKRKRLSLNRLREIKADMCASTRESSSVMPETKKSENRDRWSTKRYTLAEQSMWEVLKGEGATFESPITRPALRMAVRKHIGDTGLLDHLLKHIDGRLAPGGTERFRRRFNTKGIMEYWSESANLDEIRQETGMQDPYRIQPSKLRAGSVPMQNMDSVDELKMLKIEMAQMKRDMQELIAKKKEKRERCLMEETQKSFVNWKAMTEKRVTEIFTFLKGVQGINEDMLIWKTKVEQQLMEIDNKLSDVRPLRELTTSNYLPVSWEDWLESTNLDIVHGNEFSPWFGNPELLDVPQEIVLQEPNSTLPIQLQSEEQTNMKSNLHDLVPKKLGEDQPNVIPDSSVAVNSKSDLDNSLILYKEMFLELFTWRDKMDQQLLEISNTVYGMLTTE</sequence>
<organism evidence="4 5">
    <name type="scientific">Vigna unguiculata</name>
    <name type="common">Cowpea</name>
    <dbReference type="NCBI Taxonomy" id="3917"/>
    <lineage>
        <taxon>Eukaryota</taxon>
        <taxon>Viridiplantae</taxon>
        <taxon>Streptophyta</taxon>
        <taxon>Embryophyta</taxon>
        <taxon>Tracheophyta</taxon>
        <taxon>Spermatophyta</taxon>
        <taxon>Magnoliopsida</taxon>
        <taxon>eudicotyledons</taxon>
        <taxon>Gunneridae</taxon>
        <taxon>Pentapetalae</taxon>
        <taxon>rosids</taxon>
        <taxon>fabids</taxon>
        <taxon>Fabales</taxon>
        <taxon>Fabaceae</taxon>
        <taxon>Papilionoideae</taxon>
        <taxon>50 kb inversion clade</taxon>
        <taxon>NPAAA clade</taxon>
        <taxon>indigoferoid/millettioid clade</taxon>
        <taxon>Phaseoleae</taxon>
        <taxon>Vigna</taxon>
    </lineage>
</organism>
<name>A0A4D6L8Y3_VIGUN</name>
<feature type="coiled-coil region" evidence="1">
    <location>
        <begin position="211"/>
        <end position="238"/>
    </location>
</feature>
<gene>
    <name evidence="4" type="ORF">DEO72_LG2g5278</name>
</gene>
<evidence type="ECO:0000259" key="3">
    <source>
        <dbReference type="Pfam" id="PF25874"/>
    </source>
</evidence>
<feature type="compositionally biased region" description="Basic and acidic residues" evidence="2">
    <location>
        <begin position="81"/>
        <end position="90"/>
    </location>
</feature>
<evidence type="ECO:0000313" key="5">
    <source>
        <dbReference type="Proteomes" id="UP000501690"/>
    </source>
</evidence>
<accession>A0A4D6L8Y3</accession>
<evidence type="ECO:0000256" key="2">
    <source>
        <dbReference type="SAM" id="MobiDB-lite"/>
    </source>
</evidence>
<dbReference type="GO" id="GO:0007131">
    <property type="term" value="P:reciprocal meiotic recombination"/>
    <property type="evidence" value="ECO:0007669"/>
    <property type="project" value="InterPro"/>
</dbReference>
<dbReference type="Pfam" id="PF25874">
    <property type="entry name" value="WHD_plant_repro"/>
    <property type="match status" value="1"/>
</dbReference>
<dbReference type="EMBL" id="CP039346">
    <property type="protein sequence ID" value="QCD84920.1"/>
    <property type="molecule type" value="Genomic_DNA"/>
</dbReference>
<feature type="region of interest" description="Disordered" evidence="2">
    <location>
        <begin position="71"/>
        <end position="90"/>
    </location>
</feature>
<feature type="domain" description="PTC1-like winged helix-turn-helix" evidence="3">
    <location>
        <begin position="90"/>
        <end position="172"/>
    </location>
</feature>
<dbReference type="Gramene" id="Vigun03g055400.4.v1.2">
    <property type="protein sequence ID" value="Vigun03g055400.4.v1.2"/>
    <property type="gene ID" value="Vigun03g055400.v1.2"/>
</dbReference>
<dbReference type="Gramene" id="Vigun03g055400.1.v1.2">
    <property type="protein sequence ID" value="Vigun03g055400.1.v1.2"/>
    <property type="gene ID" value="Vigun03g055400.v1.2"/>
</dbReference>
<dbReference type="InterPro" id="IPR059080">
    <property type="entry name" value="WHD_PTC1"/>
</dbReference>
<reference evidence="4 5" key="1">
    <citation type="submission" date="2019-04" db="EMBL/GenBank/DDBJ databases">
        <title>An improved genome assembly and genetic linkage map for asparagus bean, Vigna unguiculata ssp. sesquipedialis.</title>
        <authorList>
            <person name="Xia Q."/>
            <person name="Zhang R."/>
            <person name="Dong Y."/>
        </authorList>
    </citation>
    <scope>NUCLEOTIDE SEQUENCE [LARGE SCALE GENOMIC DNA]</scope>
    <source>
        <tissue evidence="4">Leaf</tissue>
    </source>
</reference>
<proteinExistence type="predicted"/>
<keyword evidence="5" id="KW-1185">Reference proteome</keyword>
<dbReference type="PANTHER" id="PTHR46740:SF1">
    <property type="entry name" value="DYAD PROTEIN"/>
    <property type="match status" value="1"/>
</dbReference>
<evidence type="ECO:0000313" key="4">
    <source>
        <dbReference type="EMBL" id="QCD84920.1"/>
    </source>
</evidence>
<dbReference type="PANTHER" id="PTHR46740">
    <property type="entry name" value="PROTEIN DYAD"/>
    <property type="match status" value="1"/>
</dbReference>
<dbReference type="OrthoDB" id="515863at2759"/>
<evidence type="ECO:0000256" key="1">
    <source>
        <dbReference type="SAM" id="Coils"/>
    </source>
</evidence>
<dbReference type="Gramene" id="Vigun03g055400.3.v1.2">
    <property type="protein sequence ID" value="Vigun03g055400.3.v1.2"/>
    <property type="gene ID" value="Vigun03g055400.v1.2"/>
</dbReference>
<dbReference type="GO" id="GO:0051177">
    <property type="term" value="P:meiotic sister chromatid cohesion"/>
    <property type="evidence" value="ECO:0007669"/>
    <property type="project" value="InterPro"/>
</dbReference>
<keyword evidence="1" id="KW-0175">Coiled coil</keyword>
<dbReference type="Proteomes" id="UP000501690">
    <property type="component" value="Linkage Group LG2"/>
</dbReference>
<dbReference type="AlphaFoldDB" id="A0A4D6L8Y3"/>
<dbReference type="InterPro" id="IPR044221">
    <property type="entry name" value="DYAD/AMEIOTIC1"/>
</dbReference>
<dbReference type="Gramene" id="Vigun03g055400.6.v1.2">
    <property type="protein sequence ID" value="Vigun03g055400.6.v1.2"/>
    <property type="gene ID" value="Vigun03g055400.v1.2"/>
</dbReference>